<evidence type="ECO:0000256" key="1">
    <source>
        <dbReference type="ARBA" id="ARBA00022649"/>
    </source>
</evidence>
<keyword evidence="4 5" id="KW-0378">Hydrolase</keyword>
<feature type="domain" description="PIN" evidence="6">
    <location>
        <begin position="7"/>
        <end position="144"/>
    </location>
</feature>
<comment type="similarity">
    <text evidence="5">Belongs to the PINc/VapC protein family.</text>
</comment>
<comment type="cofactor">
    <cofactor evidence="5">
        <name>Mg(2+)</name>
        <dbReference type="ChEBI" id="CHEBI:18420"/>
    </cofactor>
</comment>
<evidence type="ECO:0000256" key="2">
    <source>
        <dbReference type="ARBA" id="ARBA00022722"/>
    </source>
</evidence>
<evidence type="ECO:0000313" key="7">
    <source>
        <dbReference type="EMBL" id="HGT82914.1"/>
    </source>
</evidence>
<dbReference type="EC" id="3.1.-.-" evidence="5"/>
<dbReference type="SMART" id="SM00670">
    <property type="entry name" value="PINc"/>
    <property type="match status" value="1"/>
</dbReference>
<dbReference type="CDD" id="cd18677">
    <property type="entry name" value="PIN_MjVapC2-VapC6_like"/>
    <property type="match status" value="1"/>
</dbReference>
<reference evidence="7" key="1">
    <citation type="journal article" date="2020" name="mSystems">
        <title>Genome- and Community-Level Interaction Insights into Carbon Utilization and Element Cycling Functions of Hydrothermarchaeota in Hydrothermal Sediment.</title>
        <authorList>
            <person name="Zhou Z."/>
            <person name="Liu Y."/>
            <person name="Xu W."/>
            <person name="Pan J."/>
            <person name="Luo Z.H."/>
            <person name="Li M."/>
        </authorList>
    </citation>
    <scope>NUCLEOTIDE SEQUENCE [LARGE SCALE GENOMIC DNA]</scope>
    <source>
        <strain evidence="7">SpSt-587</strain>
    </source>
</reference>
<comment type="function">
    <text evidence="5">Toxic component of a toxin-antitoxin (TA) system. An RNase.</text>
</comment>
<accession>A0A7J3M3S5</accession>
<keyword evidence="5" id="KW-0460">Magnesium</keyword>
<evidence type="ECO:0000256" key="3">
    <source>
        <dbReference type="ARBA" id="ARBA00022723"/>
    </source>
</evidence>
<dbReference type="SUPFAM" id="SSF88723">
    <property type="entry name" value="PIN domain-like"/>
    <property type="match status" value="1"/>
</dbReference>
<name>A0A7J3M3S5_ARCFL</name>
<dbReference type="AlphaFoldDB" id="A0A7J3M3S5"/>
<dbReference type="InterPro" id="IPR029060">
    <property type="entry name" value="PIN-like_dom_sf"/>
</dbReference>
<gene>
    <name evidence="5" type="primary">vapC</name>
    <name evidence="7" type="ORF">ENT52_04225</name>
</gene>
<dbReference type="GO" id="GO:0090729">
    <property type="term" value="F:toxin activity"/>
    <property type="evidence" value="ECO:0007669"/>
    <property type="project" value="UniProtKB-KW"/>
</dbReference>
<dbReference type="Gene3D" id="3.40.50.1010">
    <property type="entry name" value="5'-nuclease"/>
    <property type="match status" value="1"/>
</dbReference>
<feature type="binding site" evidence="5">
    <location>
        <position position="120"/>
    </location>
    <ligand>
        <name>Mg(2+)</name>
        <dbReference type="ChEBI" id="CHEBI:18420"/>
    </ligand>
</feature>
<keyword evidence="3 5" id="KW-0479">Metal-binding</keyword>
<protein>
    <recommendedName>
        <fullName evidence="5">Ribonuclease VapC</fullName>
        <shortName evidence="5">RNase VapC</shortName>
        <ecNumber evidence="5">3.1.-.-</ecNumber>
    </recommendedName>
    <alternativeName>
        <fullName evidence="5">Putative toxin VapC</fullName>
    </alternativeName>
</protein>
<dbReference type="Pfam" id="PF01850">
    <property type="entry name" value="PIN"/>
    <property type="match status" value="1"/>
</dbReference>
<organism evidence="7">
    <name type="scientific">Archaeoglobus fulgidus</name>
    <dbReference type="NCBI Taxonomy" id="2234"/>
    <lineage>
        <taxon>Archaea</taxon>
        <taxon>Methanobacteriati</taxon>
        <taxon>Methanobacteriota</taxon>
        <taxon>Archaeoglobi</taxon>
        <taxon>Archaeoglobales</taxon>
        <taxon>Archaeoglobaceae</taxon>
        <taxon>Archaeoglobus</taxon>
    </lineage>
</organism>
<keyword evidence="2 5" id="KW-0540">Nuclease</keyword>
<dbReference type="InterPro" id="IPR022907">
    <property type="entry name" value="VapC_family"/>
</dbReference>
<dbReference type="GO" id="GO:0004540">
    <property type="term" value="F:RNA nuclease activity"/>
    <property type="evidence" value="ECO:0007669"/>
    <property type="project" value="InterPro"/>
</dbReference>
<dbReference type="PANTHER" id="PTHR39677:SF4">
    <property type="entry name" value="RIBONUCLEASE VAPC6"/>
    <property type="match status" value="1"/>
</dbReference>
<proteinExistence type="inferred from homology"/>
<dbReference type="PANTHER" id="PTHR39677">
    <property type="entry name" value="RIBONUCLEASE VAPC6"/>
    <property type="match status" value="1"/>
</dbReference>
<evidence type="ECO:0000256" key="5">
    <source>
        <dbReference type="HAMAP-Rule" id="MF_00265"/>
    </source>
</evidence>
<dbReference type="GO" id="GO:0016787">
    <property type="term" value="F:hydrolase activity"/>
    <property type="evidence" value="ECO:0007669"/>
    <property type="project" value="UniProtKB-KW"/>
</dbReference>
<dbReference type="InterPro" id="IPR002716">
    <property type="entry name" value="PIN_dom"/>
</dbReference>
<feature type="binding site" evidence="5">
    <location>
        <position position="12"/>
    </location>
    <ligand>
        <name>Mg(2+)</name>
        <dbReference type="ChEBI" id="CHEBI:18420"/>
    </ligand>
</feature>
<keyword evidence="1 5" id="KW-1277">Toxin-antitoxin system</keyword>
<evidence type="ECO:0000259" key="6">
    <source>
        <dbReference type="SMART" id="SM00670"/>
    </source>
</evidence>
<sequence>MKFMTEDAIFIDSSAFLSFFMEGIDLFQKLSGELVTSVNVIEEVVYILIKEKAREITKMDKHYDLLIYLRENPETTSKIAEEVISDISAIIDYFGIMVLPTARYGEMFEIIKKYGLLPNDALIAATCKHYGIRKIATFDEDFKRVDFLEVLEL</sequence>
<dbReference type="EMBL" id="DSYZ01000087">
    <property type="protein sequence ID" value="HGT82914.1"/>
    <property type="molecule type" value="Genomic_DNA"/>
</dbReference>
<keyword evidence="5" id="KW-0800">Toxin</keyword>
<comment type="caution">
    <text evidence="7">The sequence shown here is derived from an EMBL/GenBank/DDBJ whole genome shotgun (WGS) entry which is preliminary data.</text>
</comment>
<dbReference type="HAMAP" id="MF_00265">
    <property type="entry name" value="VapC_Nob1"/>
    <property type="match status" value="1"/>
</dbReference>
<evidence type="ECO:0000256" key="4">
    <source>
        <dbReference type="ARBA" id="ARBA00022801"/>
    </source>
</evidence>
<dbReference type="GO" id="GO:0000287">
    <property type="term" value="F:magnesium ion binding"/>
    <property type="evidence" value="ECO:0007669"/>
    <property type="project" value="UniProtKB-UniRule"/>
</dbReference>